<evidence type="ECO:0000259" key="2">
    <source>
        <dbReference type="Pfam" id="PF12923"/>
    </source>
</evidence>
<feature type="domain" description="Ribosomal RNA-processing protein 7 C-terminal" evidence="2">
    <location>
        <begin position="138"/>
        <end position="251"/>
    </location>
</feature>
<dbReference type="PaxDb" id="2903-EOD09415"/>
<proteinExistence type="inferred from homology"/>
<organism evidence="3 4">
    <name type="scientific">Emiliania huxleyi (strain CCMP1516)</name>
    <dbReference type="NCBI Taxonomy" id="280463"/>
    <lineage>
        <taxon>Eukaryota</taxon>
        <taxon>Haptista</taxon>
        <taxon>Haptophyta</taxon>
        <taxon>Prymnesiophyceae</taxon>
        <taxon>Isochrysidales</taxon>
        <taxon>Noelaerhabdaceae</taxon>
        <taxon>Emiliania</taxon>
    </lineage>
</organism>
<keyword evidence="4" id="KW-1185">Reference proteome</keyword>
<protein>
    <recommendedName>
        <fullName evidence="2">Ribosomal RNA-processing protein 7 C-terminal domain-containing protein</fullName>
    </recommendedName>
</protein>
<sequence>MSIQGKKAKDLPYARLLFRQKDRHFATVVFARAHASRAADAERPAGRTLFLANLPLSATGSALRSALEAFGPVDAVHMDAAGGVAASPRRSQQAHVVFAAAPALRKCLKCDRAIPLSAGGGGGGASSVGGTLGDAPEDRETLGASVAAFLQQFEADEASRARAAESAHGAMDEDGFVLVTRKAKGRSVASDGTVSMGAASDAATAARAAKRVASRIAHERKRDKLLALREQFEADKARVAKLRADRKFRPY</sequence>
<dbReference type="PANTHER" id="PTHR13191">
    <property type="entry name" value="RIBOSOMAL RNA PROCESSING PROTEIN 7-RELATED"/>
    <property type="match status" value="1"/>
</dbReference>
<dbReference type="InterPro" id="IPR040446">
    <property type="entry name" value="RRP7"/>
</dbReference>
<dbReference type="Gene3D" id="6.10.250.1770">
    <property type="match status" value="1"/>
</dbReference>
<dbReference type="GO" id="GO:0034456">
    <property type="term" value="C:UTP-C complex"/>
    <property type="evidence" value="ECO:0007669"/>
    <property type="project" value="TreeGrafter"/>
</dbReference>
<dbReference type="Gene3D" id="3.30.70.330">
    <property type="match status" value="1"/>
</dbReference>
<dbReference type="Pfam" id="PF12923">
    <property type="entry name" value="RRP7"/>
    <property type="match status" value="1"/>
</dbReference>
<dbReference type="RefSeq" id="XP_005761844.1">
    <property type="nucleotide sequence ID" value="XM_005761787.1"/>
</dbReference>
<dbReference type="GO" id="GO:0006364">
    <property type="term" value="P:rRNA processing"/>
    <property type="evidence" value="ECO:0007669"/>
    <property type="project" value="TreeGrafter"/>
</dbReference>
<dbReference type="GO" id="GO:0032545">
    <property type="term" value="C:CURI complex"/>
    <property type="evidence" value="ECO:0007669"/>
    <property type="project" value="TreeGrafter"/>
</dbReference>
<dbReference type="Proteomes" id="UP000013827">
    <property type="component" value="Unassembled WGS sequence"/>
</dbReference>
<dbReference type="InterPro" id="IPR012677">
    <property type="entry name" value="Nucleotide-bd_a/b_plait_sf"/>
</dbReference>
<dbReference type="InterPro" id="IPR035979">
    <property type="entry name" value="RBD_domain_sf"/>
</dbReference>
<dbReference type="STRING" id="2903.R1D4C7"/>
<reference evidence="3" key="2">
    <citation type="submission" date="2024-10" db="UniProtKB">
        <authorList>
            <consortium name="EnsemblProtists"/>
        </authorList>
    </citation>
    <scope>IDENTIFICATION</scope>
</reference>
<dbReference type="GO" id="GO:0000028">
    <property type="term" value="P:ribosomal small subunit assembly"/>
    <property type="evidence" value="ECO:0007669"/>
    <property type="project" value="TreeGrafter"/>
</dbReference>
<dbReference type="GO" id="GO:0003676">
    <property type="term" value="F:nucleic acid binding"/>
    <property type="evidence" value="ECO:0007669"/>
    <property type="project" value="InterPro"/>
</dbReference>
<dbReference type="OMA" id="FASYIYV"/>
<name>A0A0D3IDT0_EMIH1</name>
<evidence type="ECO:0000256" key="1">
    <source>
        <dbReference type="ARBA" id="ARBA00006110"/>
    </source>
</evidence>
<dbReference type="SUPFAM" id="SSF54928">
    <property type="entry name" value="RNA-binding domain, RBD"/>
    <property type="match status" value="1"/>
</dbReference>
<reference evidence="4" key="1">
    <citation type="journal article" date="2013" name="Nature">
        <title>Pan genome of the phytoplankton Emiliania underpins its global distribution.</title>
        <authorList>
            <person name="Read B.A."/>
            <person name="Kegel J."/>
            <person name="Klute M.J."/>
            <person name="Kuo A."/>
            <person name="Lefebvre S.C."/>
            <person name="Maumus F."/>
            <person name="Mayer C."/>
            <person name="Miller J."/>
            <person name="Monier A."/>
            <person name="Salamov A."/>
            <person name="Young J."/>
            <person name="Aguilar M."/>
            <person name="Claverie J.M."/>
            <person name="Frickenhaus S."/>
            <person name="Gonzalez K."/>
            <person name="Herman E.K."/>
            <person name="Lin Y.C."/>
            <person name="Napier J."/>
            <person name="Ogata H."/>
            <person name="Sarno A.F."/>
            <person name="Shmutz J."/>
            <person name="Schroeder D."/>
            <person name="de Vargas C."/>
            <person name="Verret F."/>
            <person name="von Dassow P."/>
            <person name="Valentin K."/>
            <person name="Van de Peer Y."/>
            <person name="Wheeler G."/>
            <person name="Dacks J.B."/>
            <person name="Delwiche C.F."/>
            <person name="Dyhrman S.T."/>
            <person name="Glockner G."/>
            <person name="John U."/>
            <person name="Richards T."/>
            <person name="Worden A.Z."/>
            <person name="Zhang X."/>
            <person name="Grigoriev I.V."/>
            <person name="Allen A.E."/>
            <person name="Bidle K."/>
            <person name="Borodovsky M."/>
            <person name="Bowler C."/>
            <person name="Brownlee C."/>
            <person name="Cock J.M."/>
            <person name="Elias M."/>
            <person name="Gladyshev V.N."/>
            <person name="Groth M."/>
            <person name="Guda C."/>
            <person name="Hadaegh A."/>
            <person name="Iglesias-Rodriguez M.D."/>
            <person name="Jenkins J."/>
            <person name="Jones B.M."/>
            <person name="Lawson T."/>
            <person name="Leese F."/>
            <person name="Lindquist E."/>
            <person name="Lobanov A."/>
            <person name="Lomsadze A."/>
            <person name="Malik S.B."/>
            <person name="Marsh M.E."/>
            <person name="Mackinder L."/>
            <person name="Mock T."/>
            <person name="Mueller-Roeber B."/>
            <person name="Pagarete A."/>
            <person name="Parker M."/>
            <person name="Probert I."/>
            <person name="Quesneville H."/>
            <person name="Raines C."/>
            <person name="Rensing S.A."/>
            <person name="Riano-Pachon D.M."/>
            <person name="Richier S."/>
            <person name="Rokitta S."/>
            <person name="Shiraiwa Y."/>
            <person name="Soanes D.M."/>
            <person name="van der Giezen M."/>
            <person name="Wahlund T.M."/>
            <person name="Williams B."/>
            <person name="Wilson W."/>
            <person name="Wolfe G."/>
            <person name="Wurch L.L."/>
        </authorList>
    </citation>
    <scope>NUCLEOTIDE SEQUENCE</scope>
</reference>
<comment type="similarity">
    <text evidence="1">Belongs to the RRP7 family.</text>
</comment>
<dbReference type="InterPro" id="IPR024326">
    <property type="entry name" value="RRP7_C"/>
</dbReference>
<dbReference type="KEGG" id="ehx:EMIHUDRAFT_448353"/>
<evidence type="ECO:0000313" key="4">
    <source>
        <dbReference type="Proteomes" id="UP000013827"/>
    </source>
</evidence>
<dbReference type="PANTHER" id="PTHR13191:SF0">
    <property type="entry name" value="RIBOSOMAL RNA-PROCESSING PROTEIN 7 HOMOLOG A-RELATED"/>
    <property type="match status" value="1"/>
</dbReference>
<dbReference type="GeneID" id="17255748"/>
<dbReference type="AlphaFoldDB" id="A0A0D3IDT0"/>
<dbReference type="eggNOG" id="KOG4008">
    <property type="taxonomic scope" value="Eukaryota"/>
</dbReference>
<accession>A0A0D3IDT0</accession>
<evidence type="ECO:0000313" key="3">
    <source>
        <dbReference type="EnsemblProtists" id="EOD09415"/>
    </source>
</evidence>
<dbReference type="EnsemblProtists" id="EOD09415">
    <property type="protein sequence ID" value="EOD09415"/>
    <property type="gene ID" value="EMIHUDRAFT_448353"/>
</dbReference>
<dbReference type="HOGENOM" id="CLU_036234_2_0_1"/>